<gene>
    <name evidence="2" type="ORF">ANE_LOCUS6737</name>
</gene>
<dbReference type="PANTHER" id="PTHR33621">
    <property type="entry name" value="ASPARTIC/GLUTAMIC ACID-RICH PROTEIN"/>
    <property type="match status" value="1"/>
</dbReference>
<dbReference type="OrthoDB" id="1916794at2759"/>
<dbReference type="PANTHER" id="PTHR33621:SF2">
    <property type="entry name" value="RIBOSOMAL L1 DOMAIN-CONTAINING PROTEIN"/>
    <property type="match status" value="1"/>
</dbReference>
<feature type="region of interest" description="Disordered" evidence="1">
    <location>
        <begin position="198"/>
        <end position="230"/>
    </location>
</feature>
<feature type="compositionally biased region" description="Acidic residues" evidence="1">
    <location>
        <begin position="391"/>
        <end position="415"/>
    </location>
</feature>
<feature type="compositionally biased region" description="Acidic residues" evidence="1">
    <location>
        <begin position="440"/>
        <end position="455"/>
    </location>
</feature>
<evidence type="ECO:0000313" key="3">
    <source>
        <dbReference type="Proteomes" id="UP000489600"/>
    </source>
</evidence>
<feature type="compositionally biased region" description="Acidic residues" evidence="1">
    <location>
        <begin position="333"/>
        <end position="344"/>
    </location>
</feature>
<feature type="compositionally biased region" description="Polar residues" evidence="1">
    <location>
        <begin position="51"/>
        <end position="61"/>
    </location>
</feature>
<keyword evidence="3" id="KW-1185">Reference proteome</keyword>
<protein>
    <submittedName>
        <fullName evidence="2">Uncharacterized protein</fullName>
    </submittedName>
</protein>
<feature type="compositionally biased region" description="Low complexity" evidence="1">
    <location>
        <begin position="152"/>
        <end position="164"/>
    </location>
</feature>
<feature type="compositionally biased region" description="Basic and acidic residues" evidence="1">
    <location>
        <begin position="322"/>
        <end position="332"/>
    </location>
</feature>
<dbReference type="Proteomes" id="UP000489600">
    <property type="component" value="Unassembled WGS sequence"/>
</dbReference>
<feature type="region of interest" description="Disordered" evidence="1">
    <location>
        <begin position="152"/>
        <end position="175"/>
    </location>
</feature>
<organism evidence="2 3">
    <name type="scientific">Arabis nemorensis</name>
    <dbReference type="NCBI Taxonomy" id="586526"/>
    <lineage>
        <taxon>Eukaryota</taxon>
        <taxon>Viridiplantae</taxon>
        <taxon>Streptophyta</taxon>
        <taxon>Embryophyta</taxon>
        <taxon>Tracheophyta</taxon>
        <taxon>Spermatophyta</taxon>
        <taxon>Magnoliopsida</taxon>
        <taxon>eudicotyledons</taxon>
        <taxon>Gunneridae</taxon>
        <taxon>Pentapetalae</taxon>
        <taxon>rosids</taxon>
        <taxon>malvids</taxon>
        <taxon>Brassicales</taxon>
        <taxon>Brassicaceae</taxon>
        <taxon>Arabideae</taxon>
        <taxon>Arabis</taxon>
    </lineage>
</organism>
<feature type="compositionally biased region" description="Basic and acidic residues" evidence="1">
    <location>
        <begin position="198"/>
        <end position="207"/>
    </location>
</feature>
<evidence type="ECO:0000256" key="1">
    <source>
        <dbReference type="SAM" id="MobiDB-lite"/>
    </source>
</evidence>
<reference evidence="2" key="1">
    <citation type="submission" date="2019-07" db="EMBL/GenBank/DDBJ databases">
        <authorList>
            <person name="Dittberner H."/>
        </authorList>
    </citation>
    <scope>NUCLEOTIDE SEQUENCE [LARGE SCALE GENOMIC DNA]</scope>
</reference>
<evidence type="ECO:0000313" key="2">
    <source>
        <dbReference type="EMBL" id="VVA96292.1"/>
    </source>
</evidence>
<proteinExistence type="predicted"/>
<comment type="caution">
    <text evidence="2">The sequence shown here is derived from an EMBL/GenBank/DDBJ whole genome shotgun (WGS) entry which is preliminary data.</text>
</comment>
<sequence length="559" mass="62160">MDFDSLARRDLQFFCKKNKIQANMTNIAMADALKALEIVEGIDEYLNQSESTFDQSPTSVAKNLPSAARTAARTTRRKPTKDETQSSELVTRSCYVTSKSLAGEMEQENRNANLLQDPSGPQSRRRAAANSVAMTLEVTDIEPEANVIKTPAARSTRRAQAAASSKKEESVQRVYSTRRSVKLLEEYMADLSLKTKESINVPKKDEDSPAGSKLEAKSDGNSKRTEEAEVISVRDLNDSLEKEWDGSKNDPDLDILYGDLGDITFFDANTTKEQLNGIESNTVPASDSFVLVQGQETSQEDDFVVVDHAAFTTMNIVACNKESESEQMKNDSESDSEETEYETDPWEHNDSGVVDDSNQEAFESKVSTSDDVSKVDSVPTVLVADESKELDSEESSEPEEEEIRMSDEFVDDNESEVSQVSDMKKAQASSPPLAEKDHESDSDEWSDFEIDEIDENSFGSEELVDSESEAAPVSDKKKTPTCPLEAESMALVADDNKNKENVEEMVLLNNNGERKAEAEAEAKKIDEERLKDVSMRQLTKMVKELALKSKSRPQHKYLD</sequence>
<feature type="compositionally biased region" description="Low complexity" evidence="1">
    <location>
        <begin position="364"/>
        <end position="381"/>
    </location>
</feature>
<feature type="region of interest" description="Disordered" evidence="1">
    <location>
        <begin position="51"/>
        <end position="89"/>
    </location>
</feature>
<name>A0A565B3R4_9BRAS</name>
<dbReference type="EMBL" id="CABITT030000003">
    <property type="protein sequence ID" value="VVA96292.1"/>
    <property type="molecule type" value="Genomic_DNA"/>
</dbReference>
<feature type="compositionally biased region" description="Basic and acidic residues" evidence="1">
    <location>
        <begin position="214"/>
        <end position="227"/>
    </location>
</feature>
<accession>A0A565B3R4</accession>
<feature type="region of interest" description="Disordered" evidence="1">
    <location>
        <begin position="322"/>
        <end position="482"/>
    </location>
</feature>
<dbReference type="AlphaFoldDB" id="A0A565B3R4"/>